<protein>
    <recommendedName>
        <fullName evidence="4">TIP41-like protein</fullName>
    </recommendedName>
</protein>
<feature type="compositionally biased region" description="Polar residues" evidence="1">
    <location>
        <begin position="280"/>
        <end position="291"/>
    </location>
</feature>
<feature type="region of interest" description="Disordered" evidence="1">
    <location>
        <begin position="268"/>
        <end position="291"/>
    </location>
</feature>
<evidence type="ECO:0000313" key="3">
    <source>
        <dbReference type="Proteomes" id="UP001159364"/>
    </source>
</evidence>
<dbReference type="PANTHER" id="PTHR33356:SF17">
    <property type="entry name" value="TPX2 CENTRAL DOMAIN-CONTAINING PROTEIN"/>
    <property type="match status" value="1"/>
</dbReference>
<dbReference type="EMBL" id="JAIWQS010000005">
    <property type="protein sequence ID" value="KAJ8764183.1"/>
    <property type="molecule type" value="Genomic_DNA"/>
</dbReference>
<sequence length="409" mass="45604">MSMSLQDVESWLPSEFLTEEELLMDKDDFNKHGPLFNPSTNFPTEFPYEFDPFGNSSALSSPVESVVGSTETESSDDDDFLAGLTRRLTQQLAVKPEKSKWVMAGSPESTLSGIGSWSMSSEGSPNGALSPPATPFEVKNDTWDHIYEAVGQVVRLKMSSEGHKFNNCGSRGFFGPVRTQNPDAIFRNQNTRLYADQSRYGHGFLNINQYQNRAAQEQALRQQCSSIWGNQPAKSGFQAEQKHVHQLQQIQNRARIIGCENGKSMRPLGLPQSAWPPLQGQPSQRQHNSPAQHSNLGMRAVFLNGSVKRESTGTGVFLPRRYGSLPDCKKKQVCSTVLLPAKVVQALNLNFDDAGSNDHSQHRYGSGFRSEYDAVLMARKNALLAQQRRGLRPEGALNHDLRLPQEWTY</sequence>
<keyword evidence="3" id="KW-1185">Reference proteome</keyword>
<evidence type="ECO:0000256" key="1">
    <source>
        <dbReference type="SAM" id="MobiDB-lite"/>
    </source>
</evidence>
<proteinExistence type="predicted"/>
<organism evidence="2 3">
    <name type="scientific">Erythroxylum novogranatense</name>
    <dbReference type="NCBI Taxonomy" id="1862640"/>
    <lineage>
        <taxon>Eukaryota</taxon>
        <taxon>Viridiplantae</taxon>
        <taxon>Streptophyta</taxon>
        <taxon>Embryophyta</taxon>
        <taxon>Tracheophyta</taxon>
        <taxon>Spermatophyta</taxon>
        <taxon>Magnoliopsida</taxon>
        <taxon>eudicotyledons</taxon>
        <taxon>Gunneridae</taxon>
        <taxon>Pentapetalae</taxon>
        <taxon>rosids</taxon>
        <taxon>fabids</taxon>
        <taxon>Malpighiales</taxon>
        <taxon>Erythroxylaceae</taxon>
        <taxon>Erythroxylum</taxon>
    </lineage>
</organism>
<evidence type="ECO:0000313" key="2">
    <source>
        <dbReference type="EMBL" id="KAJ8764183.1"/>
    </source>
</evidence>
<accession>A0AAV8TD78</accession>
<dbReference type="AlphaFoldDB" id="A0AAV8TD78"/>
<evidence type="ECO:0008006" key="4">
    <source>
        <dbReference type="Google" id="ProtNLM"/>
    </source>
</evidence>
<reference evidence="2 3" key="1">
    <citation type="submission" date="2021-09" db="EMBL/GenBank/DDBJ databases">
        <title>Genomic insights and catalytic innovation underlie evolution of tropane alkaloids biosynthesis.</title>
        <authorList>
            <person name="Wang Y.-J."/>
            <person name="Tian T."/>
            <person name="Huang J.-P."/>
            <person name="Huang S.-X."/>
        </authorList>
    </citation>
    <scope>NUCLEOTIDE SEQUENCE [LARGE SCALE GENOMIC DNA]</scope>
    <source>
        <strain evidence="2">KIB-2018</strain>
        <tissue evidence="2">Leaf</tissue>
    </source>
</reference>
<dbReference type="Proteomes" id="UP001159364">
    <property type="component" value="Linkage Group LG05"/>
</dbReference>
<dbReference type="PANTHER" id="PTHR33356">
    <property type="entry name" value="TIP41-LIKE PROTEIN"/>
    <property type="match status" value="1"/>
</dbReference>
<comment type="caution">
    <text evidence="2">The sequence shown here is derived from an EMBL/GenBank/DDBJ whole genome shotgun (WGS) entry which is preliminary data.</text>
</comment>
<name>A0AAV8TD78_9ROSI</name>
<gene>
    <name evidence="2" type="ORF">K2173_005109</name>
</gene>